<dbReference type="PIRSF" id="PIRSF003180">
    <property type="entry name" value="DiGMPpdiest_YuxH"/>
    <property type="match status" value="1"/>
</dbReference>
<dbReference type="PROSITE" id="PS50883">
    <property type="entry name" value="EAL"/>
    <property type="match status" value="1"/>
</dbReference>
<feature type="domain" description="EAL" evidence="1">
    <location>
        <begin position="1"/>
        <end position="204"/>
    </location>
</feature>
<accession>A0ABQ5N5M5</accession>
<dbReference type="PANTHER" id="PTHR33525">
    <property type="match status" value="1"/>
</dbReference>
<gene>
    <name evidence="3" type="ORF">bsdE14_19430</name>
</gene>
<dbReference type="InterPro" id="IPR013976">
    <property type="entry name" value="HDOD"/>
</dbReference>
<dbReference type="InterPro" id="IPR035919">
    <property type="entry name" value="EAL_sf"/>
</dbReference>
<feature type="domain" description="HDOD" evidence="2">
    <location>
        <begin position="198"/>
        <end position="386"/>
    </location>
</feature>
<evidence type="ECO:0000313" key="4">
    <source>
        <dbReference type="Proteomes" id="UP001208567"/>
    </source>
</evidence>
<dbReference type="Gene3D" id="1.10.3210.10">
    <property type="entry name" value="Hypothetical protein af1432"/>
    <property type="match status" value="1"/>
</dbReference>
<dbReference type="PROSITE" id="PS51833">
    <property type="entry name" value="HDOD"/>
    <property type="match status" value="1"/>
</dbReference>
<dbReference type="Pfam" id="PF00563">
    <property type="entry name" value="EAL"/>
    <property type="match status" value="1"/>
</dbReference>
<dbReference type="SMART" id="SM00052">
    <property type="entry name" value="EAL"/>
    <property type="match status" value="1"/>
</dbReference>
<dbReference type="InterPro" id="IPR014408">
    <property type="entry name" value="dGMP_Pdiesterase_EAL/HD-GYP"/>
</dbReference>
<dbReference type="InterPro" id="IPR052340">
    <property type="entry name" value="RNase_Y/CdgJ"/>
</dbReference>
<reference evidence="3 4" key="1">
    <citation type="journal article" date="2024" name="Int. J. Syst. Evol. Microbiol.">
        <title>Clostridium omnivorum sp. nov., isolated from anoxic soil under the treatment of reductive soil disinfestation.</title>
        <authorList>
            <person name="Ueki A."/>
            <person name="Tonouchi A."/>
            <person name="Kaku N."/>
            <person name="Honma S."/>
            <person name="Ueki K."/>
        </authorList>
    </citation>
    <scope>NUCLEOTIDE SEQUENCE [LARGE SCALE GENOMIC DNA]</scope>
    <source>
        <strain evidence="3 4">E14</strain>
    </source>
</reference>
<dbReference type="Pfam" id="PF08668">
    <property type="entry name" value="HDOD"/>
    <property type="match status" value="1"/>
</dbReference>
<protein>
    <submittedName>
        <fullName evidence="3">Diguanylate phosphodiesterase</fullName>
    </submittedName>
</protein>
<dbReference type="RefSeq" id="WP_264849801.1">
    <property type="nucleotide sequence ID" value="NZ_BRXR01000001.1"/>
</dbReference>
<dbReference type="Gene3D" id="3.20.20.450">
    <property type="entry name" value="EAL domain"/>
    <property type="match status" value="1"/>
</dbReference>
<comment type="caution">
    <text evidence="3">The sequence shown here is derived from an EMBL/GenBank/DDBJ whole genome shotgun (WGS) entry which is preliminary data.</text>
</comment>
<dbReference type="EMBL" id="BRXR01000001">
    <property type="protein sequence ID" value="GLC30533.1"/>
    <property type="molecule type" value="Genomic_DNA"/>
</dbReference>
<evidence type="ECO:0000259" key="1">
    <source>
        <dbReference type="PROSITE" id="PS50883"/>
    </source>
</evidence>
<sequence length="404" mass="46774">MEVFVARQPIFDCNQNVVSYELLFRHGKVNNYEAVDGDVATLDVITNSFVCIGIDNLTGGKKAFINFTDNLLKSNIFRVLPKEYLAVEILETVEPTEEVVSACRELKSLGYTMVLDDFVFSPKFQPFIEIADIIKVDFLSTPSYERERLISRISNKKVKFLAEKVETREEFEQAVALGYSYFQGYFFSKPVIMTGNDIPIQKFQYLKVLEELNKYNLSFENIEEIIKRDVSLSYKLLRYINSSSFGLKSKVHSIRQALALIGKDEVVRWLTMIIFRESAEDRNAEALTTCIVRGRFGEIICAMSEEFKNKASDVFFMGMFSMIDVFINKPIDEILGELPVDSDIKDALIGKKNKFRDIYELILCYEKGLWERLSYYTNKLKLDERKLPEIYLDSLNWSKELLSE</sequence>
<dbReference type="SUPFAM" id="SSF109604">
    <property type="entry name" value="HD-domain/PDEase-like"/>
    <property type="match status" value="1"/>
</dbReference>
<name>A0ABQ5N5M5_9CLOT</name>
<evidence type="ECO:0000313" key="3">
    <source>
        <dbReference type="EMBL" id="GLC30533.1"/>
    </source>
</evidence>
<evidence type="ECO:0000259" key="2">
    <source>
        <dbReference type="PROSITE" id="PS51833"/>
    </source>
</evidence>
<dbReference type="PANTHER" id="PTHR33525:SF4">
    <property type="entry name" value="CYCLIC DI-GMP PHOSPHODIESTERASE CDGJ"/>
    <property type="match status" value="1"/>
</dbReference>
<proteinExistence type="predicted"/>
<keyword evidence="4" id="KW-1185">Reference proteome</keyword>
<organism evidence="3 4">
    <name type="scientific">Clostridium omnivorum</name>
    <dbReference type="NCBI Taxonomy" id="1604902"/>
    <lineage>
        <taxon>Bacteria</taxon>
        <taxon>Bacillati</taxon>
        <taxon>Bacillota</taxon>
        <taxon>Clostridia</taxon>
        <taxon>Eubacteriales</taxon>
        <taxon>Clostridiaceae</taxon>
        <taxon>Clostridium</taxon>
    </lineage>
</organism>
<dbReference type="SUPFAM" id="SSF141868">
    <property type="entry name" value="EAL domain-like"/>
    <property type="match status" value="1"/>
</dbReference>
<dbReference type="InterPro" id="IPR001633">
    <property type="entry name" value="EAL_dom"/>
</dbReference>
<dbReference type="Proteomes" id="UP001208567">
    <property type="component" value="Unassembled WGS sequence"/>
</dbReference>